<dbReference type="OrthoDB" id="9781616at2"/>
<dbReference type="STRING" id="553510.B1H19_10995"/>
<evidence type="ECO:0000313" key="1">
    <source>
        <dbReference type="EMBL" id="ARF54661.1"/>
    </source>
</evidence>
<dbReference type="EMBL" id="CP020569">
    <property type="protein sequence ID" value="ARF54661.1"/>
    <property type="molecule type" value="Genomic_DNA"/>
</dbReference>
<keyword evidence="2" id="KW-1185">Reference proteome</keyword>
<proteinExistence type="predicted"/>
<dbReference type="PANTHER" id="PTHR36454">
    <property type="entry name" value="LMO2823 PROTEIN"/>
    <property type="match status" value="1"/>
</dbReference>
<reference evidence="1 2" key="1">
    <citation type="submission" date="2017-04" db="EMBL/GenBank/DDBJ databases">
        <title>Complete Genome Sequence of Streptomyces gilvosporeus F607, a Capable Producer of Natamycin.</title>
        <authorList>
            <person name="Zong G."/>
            <person name="Zhong C."/>
            <person name="Fu J."/>
            <person name="Qin R."/>
            <person name="Cao G."/>
        </authorList>
    </citation>
    <scope>NUCLEOTIDE SEQUENCE [LARGE SCALE GENOMIC DNA]</scope>
    <source>
        <strain evidence="1 2">F607</strain>
    </source>
</reference>
<gene>
    <name evidence="1" type="ORF">B1H19_10995</name>
</gene>
<dbReference type="KEGG" id="sgv:B1H19_10995"/>
<dbReference type="AlphaFoldDB" id="A0A1V0TP07"/>
<dbReference type="PIRSF" id="PIRSF033563">
    <property type="entry name" value="UCP033563"/>
    <property type="match status" value="1"/>
</dbReference>
<dbReference type="PANTHER" id="PTHR36454:SF1">
    <property type="entry name" value="DUF1015 DOMAIN-CONTAINING PROTEIN"/>
    <property type="match status" value="1"/>
</dbReference>
<evidence type="ECO:0000313" key="2">
    <source>
        <dbReference type="Proteomes" id="UP000192726"/>
    </source>
</evidence>
<organism evidence="1 2">
    <name type="scientific">Streptomyces gilvosporeus</name>
    <dbReference type="NCBI Taxonomy" id="553510"/>
    <lineage>
        <taxon>Bacteria</taxon>
        <taxon>Bacillati</taxon>
        <taxon>Actinomycetota</taxon>
        <taxon>Actinomycetes</taxon>
        <taxon>Kitasatosporales</taxon>
        <taxon>Streptomycetaceae</taxon>
        <taxon>Streptomyces</taxon>
    </lineage>
</organism>
<dbReference type="Proteomes" id="UP000192726">
    <property type="component" value="Chromosome"/>
</dbReference>
<sequence length="420" mass="45801">MTSDGLRLLPFRGLRYAPDRVSSLTAVTSPPYDVVVRPDGVRELETADPYNIVRLILPHSPDPATRHRQAADTLHRWRAEGILAPDERPALYVYEQRSGEVLQRGLIGALRLDGPVLPHEDVIPEVVEDRAALMRAAAANFEPLLLSYRGQSTASGATAVIERTVRAAPLLATTTEDGFAHRLWAVTDPADLAAIDADLARREALIADGHHRWATYQRLYEQQPDATPASPWASGLVLLVDTARYPLQVRAIHRVLPHLPLSKALAGVGGAFRVRRLPGDLSAALKTLDETHGTAFVLAGGPDAFHLLDRPDPALLDRTIRSDRPEAWRRLDATVLHSVLLDEVWGIPDRPSDIGYLHHTEAAVAQAARLGGTAVLMRATSEDTVRQLAQCGVTMPRKSTSFGPKPATGLVIRTLDDGEN</sequence>
<dbReference type="Pfam" id="PF06245">
    <property type="entry name" value="DUF1015"/>
    <property type="match status" value="1"/>
</dbReference>
<dbReference type="InterPro" id="IPR008323">
    <property type="entry name" value="UCP033563"/>
</dbReference>
<accession>A0A1V0TP07</accession>
<dbReference type="RefSeq" id="WP_083104440.1">
    <property type="nucleotide sequence ID" value="NZ_CP020569.1"/>
</dbReference>
<protein>
    <submittedName>
        <fullName evidence="1">Chromosome partitioning protein ParA</fullName>
    </submittedName>
</protein>
<name>A0A1V0TP07_9ACTN</name>